<evidence type="ECO:0000313" key="5">
    <source>
        <dbReference type="Proteomes" id="UP000006048"/>
    </source>
</evidence>
<feature type="signal peptide" evidence="2">
    <location>
        <begin position="1"/>
        <end position="25"/>
    </location>
</feature>
<evidence type="ECO:0000256" key="2">
    <source>
        <dbReference type="SAM" id="SignalP"/>
    </source>
</evidence>
<dbReference type="STRING" id="869212.Turpa_2302"/>
<evidence type="ECO:0000256" key="1">
    <source>
        <dbReference type="SAM" id="MobiDB-lite"/>
    </source>
</evidence>
<feature type="chain" id="PRO_5003685955" description="Heavy metal binding domain-containing protein" evidence="2">
    <location>
        <begin position="26"/>
        <end position="118"/>
    </location>
</feature>
<dbReference type="OrthoDB" id="9806939at2"/>
<gene>
    <name evidence="4" type="ordered locus">Turpa_2302</name>
</gene>
<feature type="compositionally biased region" description="Basic and acidic residues" evidence="1">
    <location>
        <begin position="103"/>
        <end position="118"/>
    </location>
</feature>
<dbReference type="Proteomes" id="UP000006048">
    <property type="component" value="Chromosome"/>
</dbReference>
<name>I4B6P0_TURPD</name>
<accession>I4B6P0</accession>
<dbReference type="EMBL" id="CP002959">
    <property type="protein sequence ID" value="AFM12947.1"/>
    <property type="molecule type" value="Genomic_DNA"/>
</dbReference>
<dbReference type="PATRIC" id="fig|869212.3.peg.2315"/>
<dbReference type="HOGENOM" id="CLU_2072121_0_0_12"/>
<dbReference type="AlphaFoldDB" id="I4B6P0"/>
<evidence type="ECO:0000313" key="4">
    <source>
        <dbReference type="EMBL" id="AFM12947.1"/>
    </source>
</evidence>
<reference evidence="4 5" key="1">
    <citation type="submission" date="2012-06" db="EMBL/GenBank/DDBJ databases">
        <title>The complete chromosome of genome of Turneriella parva DSM 21527.</title>
        <authorList>
            <consortium name="US DOE Joint Genome Institute (JGI-PGF)"/>
            <person name="Lucas S."/>
            <person name="Han J."/>
            <person name="Lapidus A."/>
            <person name="Bruce D."/>
            <person name="Goodwin L."/>
            <person name="Pitluck S."/>
            <person name="Peters L."/>
            <person name="Kyrpides N."/>
            <person name="Mavromatis K."/>
            <person name="Ivanova N."/>
            <person name="Mikhailova N."/>
            <person name="Chertkov O."/>
            <person name="Detter J.C."/>
            <person name="Tapia R."/>
            <person name="Han C."/>
            <person name="Land M."/>
            <person name="Hauser L."/>
            <person name="Markowitz V."/>
            <person name="Cheng J.-F."/>
            <person name="Hugenholtz P."/>
            <person name="Woyke T."/>
            <person name="Wu D."/>
            <person name="Gronow S."/>
            <person name="Wellnitz S."/>
            <person name="Brambilla E."/>
            <person name="Klenk H.-P."/>
            <person name="Eisen J.A."/>
        </authorList>
    </citation>
    <scope>NUCLEOTIDE SEQUENCE [LARGE SCALE GENOMIC DNA]</scope>
    <source>
        <strain evidence="5">ATCC BAA-1111 / DSM 21527 / NCTC 11395 / H</strain>
    </source>
</reference>
<dbReference type="KEGG" id="tpx:Turpa_2302"/>
<dbReference type="GO" id="GO:0046872">
    <property type="term" value="F:metal ion binding"/>
    <property type="evidence" value="ECO:0007669"/>
    <property type="project" value="InterPro"/>
</dbReference>
<evidence type="ECO:0000259" key="3">
    <source>
        <dbReference type="Pfam" id="PF19335"/>
    </source>
</evidence>
<organism evidence="4 5">
    <name type="scientific">Turneriella parva (strain ATCC BAA-1111 / DSM 21527 / NCTC 11395 / H)</name>
    <name type="common">Leptospira parva</name>
    <dbReference type="NCBI Taxonomy" id="869212"/>
    <lineage>
        <taxon>Bacteria</taxon>
        <taxon>Pseudomonadati</taxon>
        <taxon>Spirochaetota</taxon>
        <taxon>Spirochaetia</taxon>
        <taxon>Leptospirales</taxon>
        <taxon>Leptospiraceae</taxon>
        <taxon>Turneriella</taxon>
    </lineage>
</organism>
<dbReference type="Pfam" id="PF19335">
    <property type="entry name" value="HMBD"/>
    <property type="match status" value="1"/>
</dbReference>
<feature type="domain" description="Heavy metal binding" evidence="3">
    <location>
        <begin position="79"/>
        <end position="104"/>
    </location>
</feature>
<keyword evidence="5" id="KW-1185">Reference proteome</keyword>
<protein>
    <recommendedName>
        <fullName evidence="3">Heavy metal binding domain-containing protein</fullName>
    </recommendedName>
</protein>
<feature type="region of interest" description="Disordered" evidence="1">
    <location>
        <begin position="88"/>
        <end position="118"/>
    </location>
</feature>
<keyword evidence="2" id="KW-0732">Signal</keyword>
<sequence length="118" mass="12814">MKTRFHYQISRMLLAANLLLPLACASSTNLPPVTAVGALQRSAVAEGAPYASQILHLDAPAAKSSEPAANEHEHGEFAYVCPMHPEVQSDKPGKCPKCGMKLVPREPKKNKEPSHEHH</sequence>
<proteinExistence type="predicted"/>
<dbReference type="InterPro" id="IPR045800">
    <property type="entry name" value="HMBD"/>
</dbReference>